<evidence type="ECO:0000313" key="3">
    <source>
        <dbReference type="Proteomes" id="UP000008068"/>
    </source>
</evidence>
<gene>
    <name evidence="2" type="ORF">CAEBREN_07115</name>
</gene>
<dbReference type="Proteomes" id="UP000008068">
    <property type="component" value="Unassembled WGS sequence"/>
</dbReference>
<dbReference type="HOGENOM" id="CLU_2308520_0_0_1"/>
<organism evidence="3">
    <name type="scientific">Caenorhabditis brenneri</name>
    <name type="common">Nematode worm</name>
    <dbReference type="NCBI Taxonomy" id="135651"/>
    <lineage>
        <taxon>Eukaryota</taxon>
        <taxon>Metazoa</taxon>
        <taxon>Ecdysozoa</taxon>
        <taxon>Nematoda</taxon>
        <taxon>Chromadorea</taxon>
        <taxon>Rhabditida</taxon>
        <taxon>Rhabditina</taxon>
        <taxon>Rhabditomorpha</taxon>
        <taxon>Rhabditoidea</taxon>
        <taxon>Rhabditidae</taxon>
        <taxon>Peloderinae</taxon>
        <taxon>Caenorhabditis</taxon>
    </lineage>
</organism>
<feature type="region of interest" description="Disordered" evidence="1">
    <location>
        <begin position="1"/>
        <end position="21"/>
    </location>
</feature>
<dbReference type="AlphaFoldDB" id="G0P7B3"/>
<keyword evidence="3" id="KW-1185">Reference proteome</keyword>
<dbReference type="InParanoid" id="G0P7B3"/>
<reference evidence="3" key="1">
    <citation type="submission" date="2011-07" db="EMBL/GenBank/DDBJ databases">
        <authorList>
            <consortium name="Caenorhabditis brenneri Sequencing and Analysis Consortium"/>
            <person name="Wilson R.K."/>
        </authorList>
    </citation>
    <scope>NUCLEOTIDE SEQUENCE [LARGE SCALE GENOMIC DNA]</scope>
    <source>
        <strain evidence="3">PB2801</strain>
    </source>
</reference>
<evidence type="ECO:0000313" key="2">
    <source>
        <dbReference type="EMBL" id="EGT46892.1"/>
    </source>
</evidence>
<protein>
    <submittedName>
        <fullName evidence="2">Uncharacterized protein</fullName>
    </submittedName>
</protein>
<dbReference type="EMBL" id="GL380111">
    <property type="protein sequence ID" value="EGT46892.1"/>
    <property type="molecule type" value="Genomic_DNA"/>
</dbReference>
<feature type="compositionally biased region" description="Acidic residues" evidence="1">
    <location>
        <begin position="1"/>
        <end position="14"/>
    </location>
</feature>
<sequence length="100" mass="11739">MSSDEEMSGDDEELPQQYEETKMKRLPLSQFQITFEHGCTTMYNNTEKFIGSYCLLDDKKAKSGKYKYFVLDSTDIDCWLAEKKNDEKCLESLDNFMTMN</sequence>
<name>G0P7B3_CAEBE</name>
<accession>G0P7B3</accession>
<evidence type="ECO:0000256" key="1">
    <source>
        <dbReference type="SAM" id="MobiDB-lite"/>
    </source>
</evidence>
<proteinExistence type="predicted"/>